<accession>A0A381YFW6</accession>
<organism evidence="1">
    <name type="scientific">marine metagenome</name>
    <dbReference type="NCBI Taxonomy" id="408172"/>
    <lineage>
        <taxon>unclassified sequences</taxon>
        <taxon>metagenomes</taxon>
        <taxon>ecological metagenomes</taxon>
    </lineage>
</organism>
<sequence length="29" mass="3317">MDQTVMGKFLLLTHSVLTQRGYQICGDNF</sequence>
<proteinExistence type="predicted"/>
<protein>
    <submittedName>
        <fullName evidence="1">Uncharacterized protein</fullName>
    </submittedName>
</protein>
<reference evidence="1" key="1">
    <citation type="submission" date="2018-05" db="EMBL/GenBank/DDBJ databases">
        <authorList>
            <person name="Lanie J.A."/>
            <person name="Ng W.-L."/>
            <person name="Kazmierczak K.M."/>
            <person name="Andrzejewski T.M."/>
            <person name="Davidsen T.M."/>
            <person name="Wayne K.J."/>
            <person name="Tettelin H."/>
            <person name="Glass J.I."/>
            <person name="Rusch D."/>
            <person name="Podicherti R."/>
            <person name="Tsui H.-C.T."/>
            <person name="Winkler M.E."/>
        </authorList>
    </citation>
    <scope>NUCLEOTIDE SEQUENCE</scope>
</reference>
<dbReference type="EMBL" id="UINC01018153">
    <property type="protein sequence ID" value="SVA75978.1"/>
    <property type="molecule type" value="Genomic_DNA"/>
</dbReference>
<evidence type="ECO:0000313" key="1">
    <source>
        <dbReference type="EMBL" id="SVA75978.1"/>
    </source>
</evidence>
<gene>
    <name evidence="1" type="ORF">METZ01_LOCUS128832</name>
</gene>
<name>A0A381YFW6_9ZZZZ</name>
<dbReference type="AlphaFoldDB" id="A0A381YFW6"/>